<gene>
    <name evidence="3" type="ORF">NRO40_23325</name>
</gene>
<evidence type="ECO:0000256" key="1">
    <source>
        <dbReference type="SAM" id="MobiDB-lite"/>
    </source>
</evidence>
<feature type="region of interest" description="Disordered" evidence="1">
    <location>
        <begin position="229"/>
        <end position="329"/>
    </location>
</feature>
<feature type="compositionally biased region" description="Basic and acidic residues" evidence="1">
    <location>
        <begin position="229"/>
        <end position="244"/>
    </location>
</feature>
<dbReference type="SUPFAM" id="SSF110849">
    <property type="entry name" value="ParB/Sulfiredoxin"/>
    <property type="match status" value="1"/>
</dbReference>
<dbReference type="Gene3D" id="3.90.1530.10">
    <property type="entry name" value="Conserved hypothetical protein from pyrococcus furiosus pfu- 392566-001, ParB domain"/>
    <property type="match status" value="1"/>
</dbReference>
<accession>A0ABY5NBR7</accession>
<protein>
    <submittedName>
        <fullName evidence="3">ParB N-terminal domain-containing protein</fullName>
    </submittedName>
</protein>
<proteinExistence type="predicted"/>
<name>A0ABY5NBR7_9ACTN</name>
<reference evidence="3" key="1">
    <citation type="submission" date="2022-08" db="EMBL/GenBank/DDBJ databases">
        <title>Streptomyces changanensis sp. nov., an actinomycete isolated from soil.</title>
        <authorList>
            <person name="Wu H."/>
            <person name="Han L."/>
        </authorList>
    </citation>
    <scope>NUCLEOTIDE SEQUENCE</scope>
    <source>
        <strain evidence="3">HL-66</strain>
    </source>
</reference>
<keyword evidence="4" id="KW-1185">Reference proteome</keyword>
<evidence type="ECO:0000313" key="3">
    <source>
        <dbReference type="EMBL" id="UUS33453.1"/>
    </source>
</evidence>
<evidence type="ECO:0000313" key="4">
    <source>
        <dbReference type="Proteomes" id="UP001060150"/>
    </source>
</evidence>
<dbReference type="InterPro" id="IPR036086">
    <property type="entry name" value="ParB/Sulfiredoxin_sf"/>
</dbReference>
<feature type="compositionally biased region" description="Gly residues" evidence="1">
    <location>
        <begin position="262"/>
        <end position="288"/>
    </location>
</feature>
<dbReference type="RefSeq" id="WP_079046934.1">
    <property type="nucleotide sequence ID" value="NZ_CP102332.1"/>
</dbReference>
<organism evidence="3 4">
    <name type="scientific">Streptomyces changanensis</name>
    <dbReference type="NCBI Taxonomy" id="2964669"/>
    <lineage>
        <taxon>Bacteria</taxon>
        <taxon>Bacillati</taxon>
        <taxon>Actinomycetota</taxon>
        <taxon>Actinomycetes</taxon>
        <taxon>Kitasatosporales</taxon>
        <taxon>Streptomycetaceae</taxon>
        <taxon>Streptomyces</taxon>
    </lineage>
</organism>
<feature type="compositionally biased region" description="Pro residues" evidence="1">
    <location>
        <begin position="246"/>
        <end position="257"/>
    </location>
</feature>
<dbReference type="Proteomes" id="UP001060150">
    <property type="component" value="Chromosome"/>
</dbReference>
<dbReference type="SMART" id="SM00470">
    <property type="entry name" value="ParB"/>
    <property type="match status" value="1"/>
</dbReference>
<evidence type="ECO:0000259" key="2">
    <source>
        <dbReference type="SMART" id="SM00470"/>
    </source>
</evidence>
<dbReference type="InterPro" id="IPR003115">
    <property type="entry name" value="ParB_N"/>
</dbReference>
<sequence>MTLHHALPPDRIAENPLLDAPERLRDLPCEIVSIDELMPSLAPREQREDPAHVRLLAETGGTCDPLLVHRATMRVIDGAHRLRAAVMRGRTAVEVQFFDGTEEDAFVLAVQLNVRHGLPLTLDERKAAAARVIRSHPHWSDRVLAQRTGLSPKTVAKVRARAGEYDGGPARRVGGDGRVRPLSSIEGRRSAAVLLAEHPGMSLREVARRTGLAVGTVRDVRERLVKGRDIVPDRLRGPEERRGDATPPPASTPPGAAPPGGAAPGGRPSGAAPPGGAGPAGVPAGGSSVGTPPTAVPRTGPRTAVARPPADQTGRARGEARGAPFDPTTAVRKLARDPALRATESGRQLLRMLLATELAQPRWEEIAEAVPAHCVPLVREVLLRRCEELRKLAESVPTDPDSPR</sequence>
<dbReference type="EMBL" id="CP102332">
    <property type="protein sequence ID" value="UUS33453.1"/>
    <property type="molecule type" value="Genomic_DNA"/>
</dbReference>
<feature type="domain" description="ParB-like N-terminal" evidence="2">
    <location>
        <begin position="30"/>
        <end position="114"/>
    </location>
</feature>